<dbReference type="GeneID" id="20325503"/>
<dbReference type="EMBL" id="KL597104">
    <property type="protein sequence ID" value="KER20015.1"/>
    <property type="molecule type" value="Genomic_DNA"/>
</dbReference>
<keyword evidence="3" id="KW-1185">Reference proteome</keyword>
<evidence type="ECO:0000313" key="3">
    <source>
        <dbReference type="Proteomes" id="UP000054324"/>
    </source>
</evidence>
<feature type="region of interest" description="Disordered" evidence="1">
    <location>
        <begin position="15"/>
        <end position="47"/>
    </location>
</feature>
<dbReference type="Proteomes" id="UP000054324">
    <property type="component" value="Unassembled WGS sequence"/>
</dbReference>
<evidence type="ECO:0000256" key="1">
    <source>
        <dbReference type="SAM" id="MobiDB-lite"/>
    </source>
</evidence>
<reference evidence="2 3" key="1">
    <citation type="submission" date="2013-11" db="EMBL/GenBank/DDBJ databases">
        <title>Opisthorchis viverrini - life in the bile duct.</title>
        <authorList>
            <person name="Young N.D."/>
            <person name="Nagarajan N."/>
            <person name="Lin S.J."/>
            <person name="Korhonen P.K."/>
            <person name="Jex A.R."/>
            <person name="Hall R.S."/>
            <person name="Safavi-Hemami H."/>
            <person name="Kaewkong W."/>
            <person name="Bertrand D."/>
            <person name="Gao S."/>
            <person name="Seet Q."/>
            <person name="Wongkham S."/>
            <person name="Teh B.T."/>
            <person name="Wongkham C."/>
            <person name="Intapan P.M."/>
            <person name="Maleewong W."/>
            <person name="Yang X."/>
            <person name="Hu M."/>
            <person name="Wang Z."/>
            <person name="Hofmann A."/>
            <person name="Sternberg P.W."/>
            <person name="Tan P."/>
            <person name="Wang J."/>
            <person name="Gasser R.B."/>
        </authorList>
    </citation>
    <scope>NUCLEOTIDE SEQUENCE [LARGE SCALE GENOMIC DNA]</scope>
</reference>
<organism evidence="2 3">
    <name type="scientific">Opisthorchis viverrini</name>
    <name type="common">Southeast Asian liver fluke</name>
    <dbReference type="NCBI Taxonomy" id="6198"/>
    <lineage>
        <taxon>Eukaryota</taxon>
        <taxon>Metazoa</taxon>
        <taxon>Spiralia</taxon>
        <taxon>Lophotrochozoa</taxon>
        <taxon>Platyhelminthes</taxon>
        <taxon>Trematoda</taxon>
        <taxon>Digenea</taxon>
        <taxon>Opisthorchiida</taxon>
        <taxon>Opisthorchiata</taxon>
        <taxon>Opisthorchiidae</taxon>
        <taxon>Opisthorchis</taxon>
    </lineage>
</organism>
<dbReference type="RefSeq" id="XP_009176230.1">
    <property type="nucleotide sequence ID" value="XM_009177966.1"/>
</dbReference>
<evidence type="ECO:0000313" key="2">
    <source>
        <dbReference type="EMBL" id="KER20015.1"/>
    </source>
</evidence>
<sequence>MSSRMMKYLQVNCQTRRTDQQPPVRQPTDRLGQPGSIPALLQPSGGMAVRRRKGATAEPKAGKFFSSVVC</sequence>
<dbReference type="CTD" id="20325503"/>
<proteinExistence type="predicted"/>
<dbReference type="KEGG" id="ovi:T265_11335"/>
<dbReference type="OrthoDB" id="6266369at2759"/>
<accession>A0A074Z9U6</accession>
<gene>
    <name evidence="2" type="ORF">T265_11335</name>
</gene>
<name>A0A074Z9U6_OPIVI</name>
<protein>
    <submittedName>
        <fullName evidence="2">Uncharacterized protein</fullName>
    </submittedName>
</protein>
<dbReference type="AlphaFoldDB" id="A0A074Z9U6"/>